<evidence type="ECO:0000313" key="2">
    <source>
        <dbReference type="Proteomes" id="UP000709959"/>
    </source>
</evidence>
<sequence>MLFPGDWVEVLPAVEIRSTLDADSTLEALPFMPEMLAYCGRVFQVQVRADRTCVRALPPGEPEPIRALRDCVVLAGLRCDGGAHGGCQLGCMLFWKERWLRKVEGPSPAGTPAPPASPFALPSSRGADPAVFFCQGTDLGRATRRGHSKWSPIGYLNLVRAGTFTVPGVIRMLHYAGVHKVELTLLTRLPFLQTTRDRMPEPLGLRPGEWVEVKSMKEVLRTLDARGCLKGLAFSNDMYGFCGQRLQVLSRVETILAEETGRLRTVQDTVTLAGTTCRKYMGCARQMPLLWREAWLKRVASPFP</sequence>
<proteinExistence type="predicted"/>
<protein>
    <submittedName>
        <fullName evidence="1">Uncharacterized protein</fullName>
    </submittedName>
</protein>
<reference evidence="1 2" key="1">
    <citation type="submission" date="2020-10" db="EMBL/GenBank/DDBJ databases">
        <title>Connecting structure to function with the recovery of over 1000 high-quality activated sludge metagenome-assembled genomes encoding full-length rRNA genes using long-read sequencing.</title>
        <authorList>
            <person name="Singleton C.M."/>
            <person name="Petriglieri F."/>
            <person name="Kristensen J.M."/>
            <person name="Kirkegaard R.H."/>
            <person name="Michaelsen T.Y."/>
            <person name="Andersen M.H."/>
            <person name="Karst S.M."/>
            <person name="Dueholm M.S."/>
            <person name="Nielsen P.H."/>
            <person name="Albertsen M."/>
        </authorList>
    </citation>
    <scope>NUCLEOTIDE SEQUENCE [LARGE SCALE GENOMIC DNA]</scope>
    <source>
        <strain evidence="1">OdNE_18-Q3-R46-58_MAXAC.008</strain>
    </source>
</reference>
<accession>A0A936K5B0</accession>
<gene>
    <name evidence="1" type="ORF">IPN91_03225</name>
</gene>
<dbReference type="EMBL" id="JADKCH010000001">
    <property type="protein sequence ID" value="MBK8571656.1"/>
    <property type="molecule type" value="Genomic_DNA"/>
</dbReference>
<dbReference type="AlphaFoldDB" id="A0A936K5B0"/>
<evidence type="ECO:0000313" key="1">
    <source>
        <dbReference type="EMBL" id="MBK8571656.1"/>
    </source>
</evidence>
<organism evidence="1 2">
    <name type="scientific">Candidatus Geothrix odensensis</name>
    <dbReference type="NCBI Taxonomy" id="2954440"/>
    <lineage>
        <taxon>Bacteria</taxon>
        <taxon>Pseudomonadati</taxon>
        <taxon>Acidobacteriota</taxon>
        <taxon>Holophagae</taxon>
        <taxon>Holophagales</taxon>
        <taxon>Holophagaceae</taxon>
        <taxon>Geothrix</taxon>
    </lineage>
</organism>
<comment type="caution">
    <text evidence="1">The sequence shown here is derived from an EMBL/GenBank/DDBJ whole genome shotgun (WGS) entry which is preliminary data.</text>
</comment>
<name>A0A936K5B0_9BACT</name>
<dbReference type="Proteomes" id="UP000709959">
    <property type="component" value="Unassembled WGS sequence"/>
</dbReference>